<feature type="compositionally biased region" description="Polar residues" evidence="1">
    <location>
        <begin position="159"/>
        <end position="174"/>
    </location>
</feature>
<feature type="compositionally biased region" description="Gly residues" evidence="1">
    <location>
        <begin position="66"/>
        <end position="81"/>
    </location>
</feature>
<protein>
    <submittedName>
        <fullName evidence="2">Uncharacterized protein</fullName>
    </submittedName>
</protein>
<name>A0A0L0SJC2_ALLM3</name>
<accession>A0A0L0SJC2</accession>
<dbReference type="VEuPathDB" id="FungiDB:AMAG_18876"/>
<feature type="region of interest" description="Disordered" evidence="1">
    <location>
        <begin position="61"/>
        <end position="82"/>
    </location>
</feature>
<organism evidence="2 3">
    <name type="scientific">Allomyces macrogynus (strain ATCC 38327)</name>
    <name type="common">Allomyces javanicus var. macrogynus</name>
    <dbReference type="NCBI Taxonomy" id="578462"/>
    <lineage>
        <taxon>Eukaryota</taxon>
        <taxon>Fungi</taxon>
        <taxon>Fungi incertae sedis</taxon>
        <taxon>Blastocladiomycota</taxon>
        <taxon>Blastocladiomycetes</taxon>
        <taxon>Blastocladiales</taxon>
        <taxon>Blastocladiaceae</taxon>
        <taxon>Allomyces</taxon>
    </lineage>
</organism>
<reference evidence="3" key="2">
    <citation type="submission" date="2009-11" db="EMBL/GenBank/DDBJ databases">
        <title>The Genome Sequence of Allomyces macrogynus strain ATCC 38327.</title>
        <authorList>
            <consortium name="The Broad Institute Genome Sequencing Platform"/>
            <person name="Russ C."/>
            <person name="Cuomo C."/>
            <person name="Shea T."/>
            <person name="Young S.K."/>
            <person name="Zeng Q."/>
            <person name="Koehrsen M."/>
            <person name="Haas B."/>
            <person name="Borodovsky M."/>
            <person name="Guigo R."/>
            <person name="Alvarado L."/>
            <person name="Berlin A."/>
            <person name="Borenstein D."/>
            <person name="Chen Z."/>
            <person name="Engels R."/>
            <person name="Freedman E."/>
            <person name="Gellesch M."/>
            <person name="Goldberg J."/>
            <person name="Griggs A."/>
            <person name="Gujja S."/>
            <person name="Heiman D."/>
            <person name="Hepburn T."/>
            <person name="Howarth C."/>
            <person name="Jen D."/>
            <person name="Larson L."/>
            <person name="Lewis B."/>
            <person name="Mehta T."/>
            <person name="Park D."/>
            <person name="Pearson M."/>
            <person name="Roberts A."/>
            <person name="Saif S."/>
            <person name="Shenoy N."/>
            <person name="Sisk P."/>
            <person name="Stolte C."/>
            <person name="Sykes S."/>
            <person name="Walk T."/>
            <person name="White J."/>
            <person name="Yandava C."/>
            <person name="Burger G."/>
            <person name="Gray M.W."/>
            <person name="Holland P.W.H."/>
            <person name="King N."/>
            <person name="Lang F.B.F."/>
            <person name="Roger A.J."/>
            <person name="Ruiz-Trillo I."/>
            <person name="Lander E."/>
            <person name="Nusbaum C."/>
        </authorList>
    </citation>
    <scope>NUCLEOTIDE SEQUENCE [LARGE SCALE GENOMIC DNA]</scope>
    <source>
        <strain evidence="3">ATCC 38327</strain>
    </source>
</reference>
<keyword evidence="3" id="KW-1185">Reference proteome</keyword>
<reference evidence="2 3" key="1">
    <citation type="submission" date="2009-11" db="EMBL/GenBank/DDBJ databases">
        <title>Annotation of Allomyces macrogynus ATCC 38327.</title>
        <authorList>
            <consortium name="The Broad Institute Genome Sequencing Platform"/>
            <person name="Russ C."/>
            <person name="Cuomo C."/>
            <person name="Burger G."/>
            <person name="Gray M.W."/>
            <person name="Holland P.W.H."/>
            <person name="King N."/>
            <person name="Lang F.B.F."/>
            <person name="Roger A.J."/>
            <person name="Ruiz-Trillo I."/>
            <person name="Young S.K."/>
            <person name="Zeng Q."/>
            <person name="Gargeya S."/>
            <person name="Fitzgerald M."/>
            <person name="Haas B."/>
            <person name="Abouelleil A."/>
            <person name="Alvarado L."/>
            <person name="Arachchi H.M."/>
            <person name="Berlin A."/>
            <person name="Chapman S.B."/>
            <person name="Gearin G."/>
            <person name="Goldberg J."/>
            <person name="Griggs A."/>
            <person name="Gujja S."/>
            <person name="Hansen M."/>
            <person name="Heiman D."/>
            <person name="Howarth C."/>
            <person name="Larimer J."/>
            <person name="Lui A."/>
            <person name="MacDonald P.J.P."/>
            <person name="McCowen C."/>
            <person name="Montmayeur A."/>
            <person name="Murphy C."/>
            <person name="Neiman D."/>
            <person name="Pearson M."/>
            <person name="Priest M."/>
            <person name="Roberts A."/>
            <person name="Saif S."/>
            <person name="Shea T."/>
            <person name="Sisk P."/>
            <person name="Stolte C."/>
            <person name="Sykes S."/>
            <person name="Wortman J."/>
            <person name="Nusbaum C."/>
            <person name="Birren B."/>
        </authorList>
    </citation>
    <scope>NUCLEOTIDE SEQUENCE [LARGE SCALE GENOMIC DNA]</scope>
    <source>
        <strain evidence="2 3">ATCC 38327</strain>
    </source>
</reference>
<proteinExistence type="predicted"/>
<dbReference type="EMBL" id="GG745340">
    <property type="protein sequence ID" value="KNE62534.1"/>
    <property type="molecule type" value="Genomic_DNA"/>
</dbReference>
<dbReference type="AlphaFoldDB" id="A0A0L0SJC2"/>
<dbReference type="OrthoDB" id="377733at2759"/>
<evidence type="ECO:0000256" key="1">
    <source>
        <dbReference type="SAM" id="MobiDB-lite"/>
    </source>
</evidence>
<feature type="compositionally biased region" description="Low complexity" evidence="1">
    <location>
        <begin position="111"/>
        <end position="152"/>
    </location>
</feature>
<sequence length="181" mass="18449">MPRYVATYWQRMYHPTDRDIAVEYHKFGLDLAPLLPEPVVVPEPITPPSAHPDKLMVKIPSTGSGKLKGSGGSGGSHGTGGMIETVPTPVLVQYGAQEMLKSTQVATSIPGMSAQSGVGAGGAQRSPRSRVSSQSGSSHSSFGAGSVHASGAWSDGHVRTSSGDVTSGPPSRSSAAVLAAA</sequence>
<feature type="region of interest" description="Disordered" evidence="1">
    <location>
        <begin position="111"/>
        <end position="181"/>
    </location>
</feature>
<evidence type="ECO:0000313" key="3">
    <source>
        <dbReference type="Proteomes" id="UP000054350"/>
    </source>
</evidence>
<gene>
    <name evidence="2" type="ORF">AMAG_18876</name>
</gene>
<dbReference type="Proteomes" id="UP000054350">
    <property type="component" value="Unassembled WGS sequence"/>
</dbReference>
<evidence type="ECO:0000313" key="2">
    <source>
        <dbReference type="EMBL" id="KNE62534.1"/>
    </source>
</evidence>